<sequence>MDYAIFAVFIFITLLSGVGVIKKVKKKYNPNRWLVAFCSPLLIIVPLIFIPWIPSFVWWGLIILFIWTNIYFFETTKELIESRKIRVGYKK</sequence>
<evidence type="ECO:0000256" key="1">
    <source>
        <dbReference type="SAM" id="Phobius"/>
    </source>
</evidence>
<protein>
    <submittedName>
        <fullName evidence="2">Uncharacterized protein</fullName>
    </submittedName>
</protein>
<dbReference type="EMBL" id="FUKW01000152">
    <property type="protein sequence ID" value="SJN44766.1"/>
    <property type="molecule type" value="Genomic_DNA"/>
</dbReference>
<proteinExistence type="predicted"/>
<reference evidence="2 3" key="1">
    <citation type="submission" date="2017-02" db="EMBL/GenBank/DDBJ databases">
        <authorList>
            <person name="Peterson S.W."/>
        </authorList>
    </citation>
    <scope>NUCLEOTIDE SEQUENCE [LARGE SCALE GENOMIC DNA]</scope>
    <source>
        <strain evidence="2 3">42ea</strain>
    </source>
</reference>
<dbReference type="RefSeq" id="WP_087060116.1">
    <property type="nucleotide sequence ID" value="NZ_FUKW01000152.1"/>
</dbReference>
<gene>
    <name evidence="2" type="ORF">FM115_10795</name>
</gene>
<dbReference type="Proteomes" id="UP000195611">
    <property type="component" value="Unassembled WGS sequence"/>
</dbReference>
<keyword evidence="1" id="KW-0812">Transmembrane</keyword>
<keyword evidence="1" id="KW-0472">Membrane</keyword>
<feature type="transmembrane region" description="Helical" evidence="1">
    <location>
        <begin position="33"/>
        <end position="50"/>
    </location>
</feature>
<name>A0A1R4KK81_9LACT</name>
<accession>A0A1R4KK81</accession>
<evidence type="ECO:0000313" key="2">
    <source>
        <dbReference type="EMBL" id="SJN44766.1"/>
    </source>
</evidence>
<feature type="transmembrane region" description="Helical" evidence="1">
    <location>
        <begin position="6"/>
        <end position="21"/>
    </location>
</feature>
<keyword evidence="1" id="KW-1133">Transmembrane helix</keyword>
<dbReference type="AlphaFoldDB" id="A0A1R4KK81"/>
<organism evidence="2 3">
    <name type="scientific">Marinilactibacillus psychrotolerans 42ea</name>
    <dbReference type="NCBI Taxonomy" id="1255609"/>
    <lineage>
        <taxon>Bacteria</taxon>
        <taxon>Bacillati</taxon>
        <taxon>Bacillota</taxon>
        <taxon>Bacilli</taxon>
        <taxon>Lactobacillales</taxon>
        <taxon>Carnobacteriaceae</taxon>
        <taxon>Marinilactibacillus</taxon>
    </lineage>
</organism>
<feature type="transmembrane region" description="Helical" evidence="1">
    <location>
        <begin position="56"/>
        <end position="73"/>
    </location>
</feature>
<evidence type="ECO:0000313" key="3">
    <source>
        <dbReference type="Proteomes" id="UP000195611"/>
    </source>
</evidence>